<keyword evidence="6" id="KW-1185">Reference proteome</keyword>
<protein>
    <submittedName>
        <fullName evidence="5">Predicted ATPase</fullName>
    </submittedName>
</protein>
<dbReference type="Pfam" id="PF13271">
    <property type="entry name" value="DUF4062"/>
    <property type="match status" value="1"/>
</dbReference>
<keyword evidence="1" id="KW-0802">TPR repeat</keyword>
<dbReference type="AlphaFoldDB" id="A0A1H9M1E7"/>
<dbReference type="InterPro" id="IPR027417">
    <property type="entry name" value="P-loop_NTPase"/>
</dbReference>
<dbReference type="InterPro" id="IPR049945">
    <property type="entry name" value="AAA_22"/>
</dbReference>
<dbReference type="SUPFAM" id="SSF48452">
    <property type="entry name" value="TPR-like"/>
    <property type="match status" value="1"/>
</dbReference>
<dbReference type="EMBL" id="FOFA01000009">
    <property type="protein sequence ID" value="SER17481.1"/>
    <property type="molecule type" value="Genomic_DNA"/>
</dbReference>
<dbReference type="OrthoDB" id="3755432at2"/>
<dbReference type="Gene3D" id="1.25.40.10">
    <property type="entry name" value="Tetratricopeptide repeat domain"/>
    <property type="match status" value="1"/>
</dbReference>
<feature type="compositionally biased region" description="Pro residues" evidence="2">
    <location>
        <begin position="176"/>
        <end position="189"/>
    </location>
</feature>
<name>A0A1H9M1E7_9ACTN</name>
<evidence type="ECO:0000313" key="5">
    <source>
        <dbReference type="EMBL" id="SER17481.1"/>
    </source>
</evidence>
<evidence type="ECO:0000259" key="3">
    <source>
        <dbReference type="Pfam" id="PF13271"/>
    </source>
</evidence>
<dbReference type="PROSITE" id="PS50005">
    <property type="entry name" value="TPR"/>
    <property type="match status" value="1"/>
</dbReference>
<feature type="region of interest" description="Disordered" evidence="2">
    <location>
        <begin position="897"/>
        <end position="919"/>
    </location>
</feature>
<dbReference type="RefSeq" id="WP_091184985.1">
    <property type="nucleotide sequence ID" value="NZ_FOFA01000009.1"/>
</dbReference>
<dbReference type="InterPro" id="IPR011990">
    <property type="entry name" value="TPR-like_helical_dom_sf"/>
</dbReference>
<evidence type="ECO:0000256" key="2">
    <source>
        <dbReference type="SAM" id="MobiDB-lite"/>
    </source>
</evidence>
<feature type="compositionally biased region" description="Basic and acidic residues" evidence="2">
    <location>
        <begin position="197"/>
        <end position="208"/>
    </location>
</feature>
<gene>
    <name evidence="5" type="ORF">SAMN05421756_109210</name>
</gene>
<dbReference type="STRING" id="1036181.SAMN05421756_109210"/>
<feature type="domain" description="DUF4062" evidence="3">
    <location>
        <begin position="26"/>
        <end position="105"/>
    </location>
</feature>
<feature type="domain" description="ORC1/DEAH AAA+ ATPase" evidence="4">
    <location>
        <begin position="237"/>
        <end position="340"/>
    </location>
</feature>
<dbReference type="Pfam" id="PF13424">
    <property type="entry name" value="TPR_12"/>
    <property type="match status" value="1"/>
</dbReference>
<dbReference type="SMART" id="SM00028">
    <property type="entry name" value="TPR"/>
    <property type="match status" value="4"/>
</dbReference>
<dbReference type="PANTHER" id="PTHR47691:SF3">
    <property type="entry name" value="HTH-TYPE TRANSCRIPTIONAL REGULATOR RV0890C-RELATED"/>
    <property type="match status" value="1"/>
</dbReference>
<evidence type="ECO:0000313" key="6">
    <source>
        <dbReference type="Proteomes" id="UP000198504"/>
    </source>
</evidence>
<evidence type="ECO:0000256" key="1">
    <source>
        <dbReference type="PROSITE-ProRule" id="PRU00339"/>
    </source>
</evidence>
<accession>A0A1H9M1E7</accession>
<dbReference type="InterPro" id="IPR025139">
    <property type="entry name" value="DUF4062"/>
</dbReference>
<dbReference type="Proteomes" id="UP000198504">
    <property type="component" value="Unassembled WGS sequence"/>
</dbReference>
<dbReference type="Pfam" id="PF13401">
    <property type="entry name" value="AAA_22"/>
    <property type="match status" value="1"/>
</dbReference>
<dbReference type="Gene3D" id="3.40.50.300">
    <property type="entry name" value="P-loop containing nucleotide triphosphate hydrolases"/>
    <property type="match status" value="1"/>
</dbReference>
<dbReference type="PRINTS" id="PR00364">
    <property type="entry name" value="DISEASERSIST"/>
</dbReference>
<organism evidence="5 6">
    <name type="scientific">Microlunatus flavus</name>
    <dbReference type="NCBI Taxonomy" id="1036181"/>
    <lineage>
        <taxon>Bacteria</taxon>
        <taxon>Bacillati</taxon>
        <taxon>Actinomycetota</taxon>
        <taxon>Actinomycetes</taxon>
        <taxon>Propionibacteriales</taxon>
        <taxon>Propionibacteriaceae</taxon>
        <taxon>Microlunatus</taxon>
    </lineage>
</organism>
<evidence type="ECO:0000259" key="4">
    <source>
        <dbReference type="Pfam" id="PF13401"/>
    </source>
</evidence>
<feature type="region of interest" description="Disordered" evidence="2">
    <location>
        <begin position="172"/>
        <end position="211"/>
    </location>
</feature>
<proteinExistence type="predicted"/>
<dbReference type="SUPFAM" id="SSF52540">
    <property type="entry name" value="P-loop containing nucleoside triphosphate hydrolases"/>
    <property type="match status" value="1"/>
</dbReference>
<sequence>MPEGVGGQPSGQGPSRVIRTPDHRLRVFVSSTLRELVPERRAVRAAVESLHLSPVMFELGARPHPPRELYRAYLDQSHVFVGIYWESYGWVAPEEEVSGLEDEYRLCGPKPKLIYVKTPAKGRQERLETLLDRIRADDTASYKSFDTPDELRRLVTDDLALMLTERFEASLVPGPAAGPVPAPDPPPEPVHGGGGGEDGRSEDPDGQHRPTWPRVYTALVGRDRELAELSALLARPDRQLVTLLGPGGIGKTRLALAVGEQAAREGRATYVGLATLAEPAGVLPAVGEALGLPETAEPGEGAVVRALVDALRDRTELVVLDNVEHVVDGVAGLGDVLEACPGLSVLATSRTPLRLEAEQEYPVAALAAPRRGAGVDEVAGSDAVRLFVDRACTVRPRFALTPDNADEVAELVRRLDGLPLALELAAARTRLMSPADLLRRLDRRFELLAGGPRDTPSRQQTLRSTIAWSVDQLGPDERRVLDALAVFERGCSLEAAEAVCGVVEPDRPDAGAVDVVEVMSVLVEDNLVVAYDLLGESRFTLLDSIRAYAREVLEAGGQDDAVHQRHAAHYRALAERAKDQLTGAEQRTWLNRLEAEHDNLRAALRWFDDHGDGDALVATASALLYFWWIRGHAREGRQWLCRAAEVVDDTHPLRSVALGGVGTLTWLQGDYPAAREAYEASLTAARTTGDEAQIASALGNLGVIALELGELGRAGELLEESLATNRRIGNRVQTSRTLINLSLVRIAGDDFAGARTLLEESVALNRRLGDTWGLATALINLGDVHRAEGELDEAQARFAESMRLAQGIDDRECVAYALEGAGTVAAARQDLAGAARLWGGADVLRETLGTPRPPSTAADDIAADIARVREQLGPEAFEAAREEGRATPLAQLVAAVMGAPGGPARDPASSAPVRPAHVR</sequence>
<reference evidence="6" key="1">
    <citation type="submission" date="2016-10" db="EMBL/GenBank/DDBJ databases">
        <authorList>
            <person name="Varghese N."/>
            <person name="Submissions S."/>
        </authorList>
    </citation>
    <scope>NUCLEOTIDE SEQUENCE [LARGE SCALE GENOMIC DNA]</scope>
    <source>
        <strain evidence="6">CGMCC 4.6856</strain>
    </source>
</reference>
<dbReference type="GO" id="GO:0016887">
    <property type="term" value="F:ATP hydrolysis activity"/>
    <property type="evidence" value="ECO:0007669"/>
    <property type="project" value="InterPro"/>
</dbReference>
<dbReference type="PANTHER" id="PTHR47691">
    <property type="entry name" value="REGULATOR-RELATED"/>
    <property type="match status" value="1"/>
</dbReference>
<dbReference type="InterPro" id="IPR019734">
    <property type="entry name" value="TPR_rpt"/>
</dbReference>
<feature type="repeat" description="TPR" evidence="1">
    <location>
        <begin position="775"/>
        <end position="808"/>
    </location>
</feature>